<dbReference type="PROSITE" id="PS50238">
    <property type="entry name" value="RHOGAP"/>
    <property type="match status" value="1"/>
</dbReference>
<protein>
    <recommendedName>
        <fullName evidence="2">Rho-GAP domain-containing protein</fullName>
    </recommendedName>
</protein>
<reference evidence="3 4" key="1">
    <citation type="journal article" date="2015" name="Front. Microbiol.">
        <title>Genome sequence of the plant growth promoting endophytic yeast Rhodotorula graminis WP1.</title>
        <authorList>
            <person name="Firrincieli A."/>
            <person name="Otillar R."/>
            <person name="Salamov A."/>
            <person name="Schmutz J."/>
            <person name="Khan Z."/>
            <person name="Redman R.S."/>
            <person name="Fleck N.D."/>
            <person name="Lindquist E."/>
            <person name="Grigoriev I.V."/>
            <person name="Doty S.L."/>
        </authorList>
    </citation>
    <scope>NUCLEOTIDE SEQUENCE [LARGE SCALE GENOMIC DNA]</scope>
    <source>
        <strain evidence="3 4">WP1</strain>
    </source>
</reference>
<dbReference type="GeneID" id="28972788"/>
<dbReference type="InterPro" id="IPR050729">
    <property type="entry name" value="Rho-GAP"/>
</dbReference>
<dbReference type="Proteomes" id="UP000053890">
    <property type="component" value="Unassembled WGS sequence"/>
</dbReference>
<dbReference type="GO" id="GO:0005096">
    <property type="term" value="F:GTPase activator activity"/>
    <property type="evidence" value="ECO:0007669"/>
    <property type="project" value="UniProtKB-KW"/>
</dbReference>
<dbReference type="InterPro" id="IPR008936">
    <property type="entry name" value="Rho_GTPase_activation_prot"/>
</dbReference>
<dbReference type="Pfam" id="PF00620">
    <property type="entry name" value="RhoGAP"/>
    <property type="match status" value="1"/>
</dbReference>
<dbReference type="OMA" id="HSAVNFM"/>
<feature type="domain" description="Rho-GAP" evidence="2">
    <location>
        <begin position="1"/>
        <end position="161"/>
    </location>
</feature>
<dbReference type="GO" id="GO:0005737">
    <property type="term" value="C:cytoplasm"/>
    <property type="evidence" value="ECO:0007669"/>
    <property type="project" value="TreeGrafter"/>
</dbReference>
<dbReference type="RefSeq" id="XP_018269814.1">
    <property type="nucleotide sequence ID" value="XM_018412339.1"/>
</dbReference>
<dbReference type="InterPro" id="IPR000198">
    <property type="entry name" value="RhoGAP_dom"/>
</dbReference>
<proteinExistence type="predicted"/>
<dbReference type="AlphaFoldDB" id="A0A0N8Q003"/>
<dbReference type="CDD" id="cd00159">
    <property type="entry name" value="RhoGAP"/>
    <property type="match status" value="1"/>
</dbReference>
<dbReference type="SMART" id="SM00324">
    <property type="entry name" value="RhoGAP"/>
    <property type="match status" value="1"/>
</dbReference>
<dbReference type="GO" id="GO:0007165">
    <property type="term" value="P:signal transduction"/>
    <property type="evidence" value="ECO:0007669"/>
    <property type="project" value="InterPro"/>
</dbReference>
<name>A0A0N8Q003_RHOGW</name>
<keyword evidence="1" id="KW-0343">GTPase activation</keyword>
<dbReference type="EMBL" id="KQ474082">
    <property type="protein sequence ID" value="KPV73765.1"/>
    <property type="molecule type" value="Genomic_DNA"/>
</dbReference>
<dbReference type="PANTHER" id="PTHR23176:SF128">
    <property type="entry name" value="RHO GTPASE-ACTIVATING PROTEIN RGD1"/>
    <property type="match status" value="1"/>
</dbReference>
<gene>
    <name evidence="3" type="ORF">RHOBADRAFT_16869</name>
</gene>
<evidence type="ECO:0000313" key="3">
    <source>
        <dbReference type="EMBL" id="KPV73765.1"/>
    </source>
</evidence>
<evidence type="ECO:0000256" key="1">
    <source>
        <dbReference type="ARBA" id="ARBA00022468"/>
    </source>
</evidence>
<dbReference type="PANTHER" id="PTHR23176">
    <property type="entry name" value="RHO/RAC/CDC GTPASE-ACTIVATING PROTEIN"/>
    <property type="match status" value="1"/>
</dbReference>
<accession>A0A0N8Q003</accession>
<evidence type="ECO:0000313" key="4">
    <source>
        <dbReference type="Proteomes" id="UP000053890"/>
    </source>
</evidence>
<keyword evidence="4" id="KW-1185">Reference proteome</keyword>
<dbReference type="STRING" id="578459.A0A0N8Q003"/>
<dbReference type="SUPFAM" id="SSF48350">
    <property type="entry name" value="GTPase activation domain, GAP"/>
    <property type="match status" value="1"/>
</dbReference>
<organism evidence="3 4">
    <name type="scientific">Rhodotorula graminis (strain WP1)</name>
    <dbReference type="NCBI Taxonomy" id="578459"/>
    <lineage>
        <taxon>Eukaryota</taxon>
        <taxon>Fungi</taxon>
        <taxon>Dikarya</taxon>
        <taxon>Basidiomycota</taxon>
        <taxon>Pucciniomycotina</taxon>
        <taxon>Microbotryomycetes</taxon>
        <taxon>Sporidiobolales</taxon>
        <taxon>Sporidiobolaceae</taxon>
        <taxon>Rhodotorula</taxon>
    </lineage>
</organism>
<sequence length="171" mass="19244">MTYEGIYRKTGGMGQTKLITLYFERGLAFDLQDRDKFNDIAAITSCMKNYFRSLPVPLMTHDLHEDFVAAAELPEGDERLQAIERVLYQLPPAHFHTARLLFRHLNHVKSLSAENKMTSANLGVVFGPTVLRSPIPAREWSDMGPKAKLVEILCDHAEALFAKPFPPTSTA</sequence>
<dbReference type="OrthoDB" id="79452at2759"/>
<dbReference type="Gene3D" id="1.10.555.10">
    <property type="entry name" value="Rho GTPase activation protein"/>
    <property type="match status" value="1"/>
</dbReference>
<evidence type="ECO:0000259" key="2">
    <source>
        <dbReference type="PROSITE" id="PS50238"/>
    </source>
</evidence>